<dbReference type="PANTHER" id="PTHR43846:SF1">
    <property type="entry name" value="TRNA URIDINE(34) HYDROXYLASE"/>
    <property type="match status" value="1"/>
</dbReference>
<name>A0A7S3A574_9RHOD</name>
<dbReference type="InterPro" id="IPR022111">
    <property type="entry name" value="Rhodanese_C"/>
</dbReference>
<dbReference type="InterPro" id="IPR036873">
    <property type="entry name" value="Rhodanese-like_dom_sf"/>
</dbReference>
<comment type="similarity">
    <text evidence="4">Belongs to the class I-like SAM-binding methyltransferase superfamily. Cation-dependent O-methyltransferase family.</text>
</comment>
<dbReference type="PROSITE" id="PS50206">
    <property type="entry name" value="RHODANESE_3"/>
    <property type="match status" value="1"/>
</dbReference>
<evidence type="ECO:0000313" key="7">
    <source>
        <dbReference type="EMBL" id="CAE0060834.1"/>
    </source>
</evidence>
<dbReference type="Gene3D" id="3.30.70.100">
    <property type="match status" value="1"/>
</dbReference>
<accession>A0A7S3A574</accession>
<dbReference type="Pfam" id="PF12368">
    <property type="entry name" value="Rhodanese_C"/>
    <property type="match status" value="1"/>
</dbReference>
<dbReference type="SUPFAM" id="SSF53335">
    <property type="entry name" value="S-adenosyl-L-methionine-dependent methyltransferases"/>
    <property type="match status" value="1"/>
</dbReference>
<dbReference type="InterPro" id="IPR001763">
    <property type="entry name" value="Rhodanese-like_dom"/>
</dbReference>
<feature type="domain" description="Rhodanese" evidence="6">
    <location>
        <begin position="342"/>
        <end position="438"/>
    </location>
</feature>
<dbReference type="PROSITE" id="PS51682">
    <property type="entry name" value="SAM_OMT_I"/>
    <property type="match status" value="1"/>
</dbReference>
<keyword evidence="2" id="KW-0808">Transferase</keyword>
<dbReference type="Gene3D" id="3.40.50.150">
    <property type="entry name" value="Vaccinia Virus protein VP39"/>
    <property type="match status" value="1"/>
</dbReference>
<evidence type="ECO:0000256" key="5">
    <source>
        <dbReference type="SAM" id="MobiDB-lite"/>
    </source>
</evidence>
<feature type="region of interest" description="Disordered" evidence="5">
    <location>
        <begin position="514"/>
        <end position="539"/>
    </location>
</feature>
<dbReference type="SUPFAM" id="SSF52821">
    <property type="entry name" value="Rhodanese/Cell cycle control phosphatase"/>
    <property type="match status" value="1"/>
</dbReference>
<protein>
    <recommendedName>
        <fullName evidence="6">Rhodanese domain-containing protein</fullName>
    </recommendedName>
</protein>
<feature type="compositionally biased region" description="Polar residues" evidence="5">
    <location>
        <begin position="514"/>
        <end position="529"/>
    </location>
</feature>
<evidence type="ECO:0000256" key="4">
    <source>
        <dbReference type="ARBA" id="ARBA00023453"/>
    </source>
</evidence>
<dbReference type="EMBL" id="HBHW01037581">
    <property type="protein sequence ID" value="CAE0060834.1"/>
    <property type="molecule type" value="Transcribed_RNA"/>
</dbReference>
<dbReference type="Gene3D" id="3.40.250.10">
    <property type="entry name" value="Rhodanese-like domain"/>
    <property type="match status" value="1"/>
</dbReference>
<dbReference type="Pfam" id="PF00581">
    <property type="entry name" value="Rhodanese"/>
    <property type="match status" value="1"/>
</dbReference>
<dbReference type="InterPro" id="IPR029063">
    <property type="entry name" value="SAM-dependent_MTases_sf"/>
</dbReference>
<dbReference type="Pfam" id="PF17773">
    <property type="entry name" value="UPF0176_N"/>
    <property type="match status" value="1"/>
</dbReference>
<evidence type="ECO:0000256" key="1">
    <source>
        <dbReference type="ARBA" id="ARBA00022603"/>
    </source>
</evidence>
<dbReference type="GO" id="GO:0008171">
    <property type="term" value="F:O-methyltransferase activity"/>
    <property type="evidence" value="ECO:0007669"/>
    <property type="project" value="InterPro"/>
</dbReference>
<keyword evidence="3" id="KW-0949">S-adenosyl-L-methionine</keyword>
<evidence type="ECO:0000259" key="6">
    <source>
        <dbReference type="PROSITE" id="PS50206"/>
    </source>
</evidence>
<proteinExistence type="inferred from homology"/>
<dbReference type="InterPro" id="IPR040503">
    <property type="entry name" value="TRHO_N"/>
</dbReference>
<organism evidence="7">
    <name type="scientific">Rhodosorus marinus</name>
    <dbReference type="NCBI Taxonomy" id="101924"/>
    <lineage>
        <taxon>Eukaryota</taxon>
        <taxon>Rhodophyta</taxon>
        <taxon>Stylonematophyceae</taxon>
        <taxon>Stylonematales</taxon>
        <taxon>Stylonemataceae</taxon>
        <taxon>Rhodosorus</taxon>
    </lineage>
</organism>
<reference evidence="7" key="1">
    <citation type="submission" date="2021-01" db="EMBL/GenBank/DDBJ databases">
        <authorList>
            <person name="Corre E."/>
            <person name="Pelletier E."/>
            <person name="Niang G."/>
            <person name="Scheremetjew M."/>
            <person name="Finn R."/>
            <person name="Kale V."/>
            <person name="Holt S."/>
            <person name="Cochrane G."/>
            <person name="Meng A."/>
            <person name="Brown T."/>
            <person name="Cohen L."/>
        </authorList>
    </citation>
    <scope>NUCLEOTIDE SEQUENCE</scope>
    <source>
        <strain evidence="7">CCMP 769</strain>
    </source>
</reference>
<dbReference type="SMART" id="SM00450">
    <property type="entry name" value="RHOD"/>
    <property type="match status" value="1"/>
</dbReference>
<keyword evidence="1" id="KW-0489">Methyltransferase</keyword>
<gene>
    <name evidence="7" type="ORF">RMAR00112_LOCUS28900</name>
</gene>
<dbReference type="GO" id="GO:0032259">
    <property type="term" value="P:methylation"/>
    <property type="evidence" value="ECO:0007669"/>
    <property type="project" value="UniProtKB-KW"/>
</dbReference>
<dbReference type="Pfam" id="PF01596">
    <property type="entry name" value="Methyltransf_3"/>
    <property type="match status" value="1"/>
</dbReference>
<sequence>MEGFVFGNGIVSHKGRSQVCYCRRLIVKGSLAEGSRDNARARRKSTAKRLREVSEQIRDELKHTVKSPVKISVPYEVWKPLGLSPKLKLVRIFIDKEFFLSLPEFKHQVLQQMIRLFPALSFHPKFVLLPDEKSFKLLHAKRVLETDEDLMRARDAAEEAGDQLMLTLEPLKMPNLPETDHVPEPDLLKFLKEQGDDHVTALSFYRFVDIEQPEFVMNRSRRVLSALGVKGRVYIAKEGINAQLCVPSNLLSCLELSLADDPAARGDDLAEIAEWANRWVPREIRGAFLNVDREVTFNDTPFVDLRIKVRAQVLSDGLEKPLDWSSNGTAVSPEEWHQKLESDEDVILLDCRNKYESQVGKFESAKALDTSTFRESWDWLRKELEGTKKDKRIMTYCTGGIRCVKVGAFLEQEMGFKNVDRLEGGIVAYSRFVRNKGLESQFKGVNYVFDLRLGERVTSDVLTQCLNCGAKCDTQTDCANERCRRPFADRHFVQCPECAAQLKGCCSEDCRQCLSTDSSQPVGNSVSSNRSDRDEHSDLLEEYSREYSTPEPLLMRDLQEATQEAFPSRAHMVCGPVVGHLLKSVVSMTRSSRVLELGTFTGYSSLWIASGLSDHGELLTCDIDPEAIEIARTFYDRSTVSDKINVRLNAADDVLEELVDSKAEPFDVVFLDANKAKYKSYYDKILESNILRIGGVMIIDNVLFKVCAHPKILVITSKTDRRGLNILTGQGGVPFLHDQYSDDSTLSQQLRRRRTNSIHEAGRLARKMHEFNVHVRNDPRTEQLMLPLRDGLTIATRVS</sequence>
<dbReference type="CDD" id="cd02440">
    <property type="entry name" value="AdoMet_MTases"/>
    <property type="match status" value="1"/>
</dbReference>
<evidence type="ECO:0000256" key="3">
    <source>
        <dbReference type="ARBA" id="ARBA00022691"/>
    </source>
</evidence>
<dbReference type="InterPro" id="IPR002935">
    <property type="entry name" value="SAM_O-MeTrfase"/>
</dbReference>
<feature type="compositionally biased region" description="Basic and acidic residues" evidence="5">
    <location>
        <begin position="530"/>
        <end position="539"/>
    </location>
</feature>
<dbReference type="PANTHER" id="PTHR43846">
    <property type="entry name" value="UPF0176 PROTEIN YCEA"/>
    <property type="match status" value="1"/>
</dbReference>
<dbReference type="AlphaFoldDB" id="A0A7S3A574"/>
<evidence type="ECO:0000256" key="2">
    <source>
        <dbReference type="ARBA" id="ARBA00022679"/>
    </source>
</evidence>